<dbReference type="InterPro" id="IPR028957">
    <property type="entry name" value="Imm50"/>
</dbReference>
<dbReference type="RefSeq" id="WP_181472405.1">
    <property type="nucleotide sequence ID" value="NZ_JACEFG010000002.1"/>
</dbReference>
<organism evidence="1 2">
    <name type="scientific">Halobacillus locisalis</name>
    <dbReference type="NCBI Taxonomy" id="220753"/>
    <lineage>
        <taxon>Bacteria</taxon>
        <taxon>Bacillati</taxon>
        <taxon>Bacillota</taxon>
        <taxon>Bacilli</taxon>
        <taxon>Bacillales</taxon>
        <taxon>Bacillaceae</taxon>
        <taxon>Halobacillus</taxon>
    </lineage>
</organism>
<dbReference type="EMBL" id="JACEFG010000002">
    <property type="protein sequence ID" value="MBA2175388.1"/>
    <property type="molecule type" value="Genomic_DNA"/>
</dbReference>
<name>A0A838CU16_9BACI</name>
<accession>A0A838CU16</accession>
<comment type="caution">
    <text evidence="1">The sequence shown here is derived from an EMBL/GenBank/DDBJ whole genome shotgun (WGS) entry which is preliminary data.</text>
</comment>
<gene>
    <name evidence="1" type="ORF">H0266_10830</name>
</gene>
<evidence type="ECO:0000313" key="2">
    <source>
        <dbReference type="Proteomes" id="UP000571017"/>
    </source>
</evidence>
<proteinExistence type="predicted"/>
<dbReference type="Pfam" id="PF15594">
    <property type="entry name" value="Imm50"/>
    <property type="match status" value="1"/>
</dbReference>
<protein>
    <recommendedName>
        <fullName evidence="3">Immunity protein 50</fullName>
    </recommendedName>
</protein>
<evidence type="ECO:0000313" key="1">
    <source>
        <dbReference type="EMBL" id="MBA2175388.1"/>
    </source>
</evidence>
<sequence length="131" mass="15015">MIIIWYENLDKNNFLIRLYEEVPKILNVRFSNVRIEDEGQMVCFSFDMPRFADNPPAKWKELEDNTVHVEVSFSAVEKLTLKGLKEDYIGDLAIDIDNSGLVNAKITGTFDLSIIAEYGFIDSVSGYKKLN</sequence>
<keyword evidence="2" id="KW-1185">Reference proteome</keyword>
<evidence type="ECO:0008006" key="3">
    <source>
        <dbReference type="Google" id="ProtNLM"/>
    </source>
</evidence>
<reference evidence="1 2" key="1">
    <citation type="journal article" date="2004" name="Extremophiles">
        <title>Halobacillus locisalis sp. nov., a halophilic bacterium isolated from a marine solar saltern of the Yellow Sea in Korea.</title>
        <authorList>
            <person name="Yoon J.H."/>
            <person name="Kang K.H."/>
            <person name="Oh T.K."/>
            <person name="Park Y.H."/>
        </authorList>
    </citation>
    <scope>NUCLEOTIDE SEQUENCE [LARGE SCALE GENOMIC DNA]</scope>
    <source>
        <strain evidence="1 2">KCTC 3788</strain>
    </source>
</reference>
<dbReference type="Proteomes" id="UP000571017">
    <property type="component" value="Unassembled WGS sequence"/>
</dbReference>
<dbReference type="AlphaFoldDB" id="A0A838CU16"/>